<proteinExistence type="predicted"/>
<dbReference type="AlphaFoldDB" id="A0A645BDH1"/>
<organism evidence="1">
    <name type="scientific">bioreactor metagenome</name>
    <dbReference type="NCBI Taxonomy" id="1076179"/>
    <lineage>
        <taxon>unclassified sequences</taxon>
        <taxon>metagenomes</taxon>
        <taxon>ecological metagenomes</taxon>
    </lineage>
</organism>
<gene>
    <name evidence="1" type="ORF">SDC9_110390</name>
</gene>
<dbReference type="AntiFam" id="ANF00226">
    <property type="entry name" value="Shadow ORF (opposite pknB)"/>
</dbReference>
<comment type="caution">
    <text evidence="1">The sequence shown here is derived from an EMBL/GenBank/DDBJ whole genome shotgun (WGS) entry which is preliminary data.</text>
</comment>
<reference evidence="1" key="1">
    <citation type="submission" date="2019-08" db="EMBL/GenBank/DDBJ databases">
        <authorList>
            <person name="Kucharzyk K."/>
            <person name="Murdoch R.W."/>
            <person name="Higgins S."/>
            <person name="Loffler F."/>
        </authorList>
    </citation>
    <scope>NUCLEOTIDE SEQUENCE</scope>
</reference>
<sequence length="419" mass="43810">MLADVLVGDGDRRVADERRPAGEQLVEQAAGGVQVGPEADLLAAGPFGGEVLGGPDHRGGLGHRRLGVGDGPGDAEVHHLHRAGGVGEHHVARLDVAVHDPGPVRVAQRIEHALGDLQGPLGGERLTGVHHLAERTTLDQLHHDVGHDLARDRVTFLVGVVDGDDVGVVEPGRGVRLAAEPRLEGRVGGQVDAQPLDRHVALQAQVAGPVDLCHAASAQRGAELIAATEDHGLGVHSQLTFRAHRSAWITLLAIGAATTLPPTSDRGTLADSTKTATAILRLFFSAKHVNQAYGGLSVVVWAVPVLPPTVTPLIWALVPVPLLTTLTIIPCSFWAFWALMAWDSSLGLVVLSAVRSAARTVCTTYGVITLPSLAMPAETIAMCSGLEATSYWPMPLSPVCAGSSFDGKRAATPFTSVSR</sequence>
<accession>A0A645BDH1</accession>
<name>A0A645BDH1_9ZZZZ</name>
<protein>
    <submittedName>
        <fullName evidence="1">Uncharacterized protein</fullName>
    </submittedName>
</protein>
<evidence type="ECO:0000313" key="1">
    <source>
        <dbReference type="EMBL" id="MPM63510.1"/>
    </source>
</evidence>
<dbReference type="EMBL" id="VSSQ01019455">
    <property type="protein sequence ID" value="MPM63510.1"/>
    <property type="molecule type" value="Genomic_DNA"/>
</dbReference>